<dbReference type="GO" id="GO:0005509">
    <property type="term" value="F:calcium ion binding"/>
    <property type="evidence" value="ECO:0007669"/>
    <property type="project" value="InterPro"/>
</dbReference>
<dbReference type="GO" id="GO:0051480">
    <property type="term" value="P:regulation of cytosolic calcium ion concentration"/>
    <property type="evidence" value="ECO:0007669"/>
    <property type="project" value="TreeGrafter"/>
</dbReference>
<evidence type="ECO:0000313" key="4">
    <source>
        <dbReference type="EMBL" id="CAD8054221.1"/>
    </source>
</evidence>
<sequence>MNNKDISITIQTNSFQGLMNRDQCMQLAQKIMKLYDSDQNSLMEVKDAGNLQSDCYKAINLDFNPSQNDIKGYAKIFDRDGRGKISVNDIERLCFKYFGGGISNTDLTNQKVQKVETIELSPIQAEEKVDTPSKLQYQSPYRRWGSQKSTQSSQTSIQSNKQQTSQSCVVPCTTQKETQKYSKLAEARLQVARRIFKMLDQENNGFITEKHVSPLLIETYKNMGMSIEPTREDIEMWMEMADEDRDGKVYLIDYEALVLKSLRSQGIEID</sequence>
<dbReference type="OrthoDB" id="26525at2759"/>
<protein>
    <recommendedName>
        <fullName evidence="3">EF-hand domain-containing protein</fullName>
    </recommendedName>
</protein>
<evidence type="ECO:0000256" key="1">
    <source>
        <dbReference type="ARBA" id="ARBA00022837"/>
    </source>
</evidence>
<dbReference type="Proteomes" id="UP000692954">
    <property type="component" value="Unassembled WGS sequence"/>
</dbReference>
<dbReference type="InterPro" id="IPR002048">
    <property type="entry name" value="EF_hand_dom"/>
</dbReference>
<keyword evidence="1" id="KW-0106">Calcium</keyword>
<dbReference type="EMBL" id="CAJJDN010000008">
    <property type="protein sequence ID" value="CAD8054221.1"/>
    <property type="molecule type" value="Genomic_DNA"/>
</dbReference>
<keyword evidence="5" id="KW-1185">Reference proteome</keyword>
<dbReference type="InterPro" id="IPR051001">
    <property type="entry name" value="Calbindin_Ca-bind"/>
</dbReference>
<dbReference type="GO" id="GO:0005829">
    <property type="term" value="C:cytosol"/>
    <property type="evidence" value="ECO:0007669"/>
    <property type="project" value="TreeGrafter"/>
</dbReference>
<comment type="caution">
    <text evidence="4">The sequence shown here is derived from an EMBL/GenBank/DDBJ whole genome shotgun (WGS) entry which is preliminary data.</text>
</comment>
<dbReference type="CDD" id="cd00051">
    <property type="entry name" value="EFh"/>
    <property type="match status" value="1"/>
</dbReference>
<dbReference type="AlphaFoldDB" id="A0A8S1KIR8"/>
<accession>A0A8S1KIR8</accession>
<gene>
    <name evidence="4" type="ORF">PSON_ATCC_30995.1.T0080150</name>
</gene>
<evidence type="ECO:0000313" key="5">
    <source>
        <dbReference type="Proteomes" id="UP000692954"/>
    </source>
</evidence>
<name>A0A8S1KIR8_9CILI</name>
<dbReference type="PROSITE" id="PS50222">
    <property type="entry name" value="EF_HAND_2"/>
    <property type="match status" value="1"/>
</dbReference>
<reference evidence="4" key="1">
    <citation type="submission" date="2021-01" db="EMBL/GenBank/DDBJ databases">
        <authorList>
            <consortium name="Genoscope - CEA"/>
            <person name="William W."/>
        </authorList>
    </citation>
    <scope>NUCLEOTIDE SEQUENCE</scope>
</reference>
<feature type="domain" description="EF-hand" evidence="3">
    <location>
        <begin position="187"/>
        <end position="222"/>
    </location>
</feature>
<dbReference type="Pfam" id="PF13499">
    <property type="entry name" value="EF-hand_7"/>
    <property type="match status" value="1"/>
</dbReference>
<evidence type="ECO:0000256" key="2">
    <source>
        <dbReference type="SAM" id="MobiDB-lite"/>
    </source>
</evidence>
<dbReference type="PANTHER" id="PTHR19972:SF10">
    <property type="entry name" value="CALBINDIN-32"/>
    <property type="match status" value="1"/>
</dbReference>
<dbReference type="GO" id="GO:0005634">
    <property type="term" value="C:nucleus"/>
    <property type="evidence" value="ECO:0007669"/>
    <property type="project" value="TreeGrafter"/>
</dbReference>
<proteinExistence type="predicted"/>
<feature type="region of interest" description="Disordered" evidence="2">
    <location>
        <begin position="129"/>
        <end position="168"/>
    </location>
</feature>
<dbReference type="PANTHER" id="PTHR19972">
    <property type="entry name" value="CALBINDIN"/>
    <property type="match status" value="1"/>
</dbReference>
<organism evidence="4 5">
    <name type="scientific">Paramecium sonneborni</name>
    <dbReference type="NCBI Taxonomy" id="65129"/>
    <lineage>
        <taxon>Eukaryota</taxon>
        <taxon>Sar</taxon>
        <taxon>Alveolata</taxon>
        <taxon>Ciliophora</taxon>
        <taxon>Intramacronucleata</taxon>
        <taxon>Oligohymenophorea</taxon>
        <taxon>Peniculida</taxon>
        <taxon>Parameciidae</taxon>
        <taxon>Paramecium</taxon>
    </lineage>
</organism>
<feature type="compositionally biased region" description="Low complexity" evidence="2">
    <location>
        <begin position="146"/>
        <end position="167"/>
    </location>
</feature>
<evidence type="ECO:0000259" key="3">
    <source>
        <dbReference type="PROSITE" id="PS50222"/>
    </source>
</evidence>